<keyword evidence="3" id="KW-1185">Reference proteome</keyword>
<sequence>MSKVLNLEENEADQLADFLGHDIRIHREYYRLPEGTLQLAKMSNVLMAMEKGTLSDFKGKKLDDIEINPEEQLDPASYALSSEEEDLSDMEVAGPSEIAQPIGSDKTSQPTGSSKTAQPSVVRKDQASSKPPVRRWEVNESDAVERQMMSFIHACRVPGKKDCEQCIQAEPHALKDRTCTGVKNYVRNRITTHTHKMEKHFFF</sequence>
<feature type="region of interest" description="Disordered" evidence="1">
    <location>
        <begin position="68"/>
        <end position="136"/>
    </location>
</feature>
<evidence type="ECO:0000313" key="3">
    <source>
        <dbReference type="Proteomes" id="UP001557470"/>
    </source>
</evidence>
<organism evidence="2 3">
    <name type="scientific">Umbra pygmaea</name>
    <name type="common">Eastern mudminnow</name>
    <dbReference type="NCBI Taxonomy" id="75934"/>
    <lineage>
        <taxon>Eukaryota</taxon>
        <taxon>Metazoa</taxon>
        <taxon>Chordata</taxon>
        <taxon>Craniata</taxon>
        <taxon>Vertebrata</taxon>
        <taxon>Euteleostomi</taxon>
        <taxon>Actinopterygii</taxon>
        <taxon>Neopterygii</taxon>
        <taxon>Teleostei</taxon>
        <taxon>Protacanthopterygii</taxon>
        <taxon>Esociformes</taxon>
        <taxon>Umbridae</taxon>
        <taxon>Umbra</taxon>
    </lineage>
</organism>
<accession>A0ABD0W106</accession>
<evidence type="ECO:0000256" key="1">
    <source>
        <dbReference type="SAM" id="MobiDB-lite"/>
    </source>
</evidence>
<dbReference type="PANTHER" id="PTHR33480:SF5">
    <property type="entry name" value="SI:DKEY-51D8.9"/>
    <property type="match status" value="1"/>
</dbReference>
<proteinExistence type="predicted"/>
<dbReference type="AlphaFoldDB" id="A0ABD0W106"/>
<reference evidence="2 3" key="1">
    <citation type="submission" date="2024-06" db="EMBL/GenBank/DDBJ databases">
        <authorList>
            <person name="Pan Q."/>
            <person name="Wen M."/>
            <person name="Jouanno E."/>
            <person name="Zahm M."/>
            <person name="Klopp C."/>
            <person name="Cabau C."/>
            <person name="Louis A."/>
            <person name="Berthelot C."/>
            <person name="Parey E."/>
            <person name="Roest Crollius H."/>
            <person name="Montfort J."/>
            <person name="Robinson-Rechavi M."/>
            <person name="Bouchez O."/>
            <person name="Lampietro C."/>
            <person name="Lopez Roques C."/>
            <person name="Donnadieu C."/>
            <person name="Postlethwait J."/>
            <person name="Bobe J."/>
            <person name="Verreycken H."/>
            <person name="Guiguen Y."/>
        </authorList>
    </citation>
    <scope>NUCLEOTIDE SEQUENCE [LARGE SCALE GENOMIC DNA]</scope>
    <source>
        <strain evidence="2">Up_M1</strain>
        <tissue evidence="2">Testis</tissue>
    </source>
</reference>
<dbReference type="EMBL" id="JAGEUA010000010">
    <property type="protein sequence ID" value="KAL0964140.1"/>
    <property type="molecule type" value="Genomic_DNA"/>
</dbReference>
<comment type="caution">
    <text evidence="2">The sequence shown here is derived from an EMBL/GenBank/DDBJ whole genome shotgun (WGS) entry which is preliminary data.</text>
</comment>
<protein>
    <submittedName>
        <fullName evidence="2">Uncharacterized protein</fullName>
    </submittedName>
</protein>
<dbReference type="Proteomes" id="UP001557470">
    <property type="component" value="Unassembled WGS sequence"/>
</dbReference>
<gene>
    <name evidence="2" type="ORF">UPYG_G00319630</name>
</gene>
<dbReference type="PANTHER" id="PTHR33480">
    <property type="entry name" value="SET DOMAIN-CONTAINING PROTEIN-RELATED"/>
    <property type="match status" value="1"/>
</dbReference>
<name>A0ABD0W106_UMBPY</name>
<feature type="compositionally biased region" description="Polar residues" evidence="1">
    <location>
        <begin position="105"/>
        <end position="119"/>
    </location>
</feature>
<evidence type="ECO:0000313" key="2">
    <source>
        <dbReference type="EMBL" id="KAL0964140.1"/>
    </source>
</evidence>